<sequence>MAEQEAEEQPPPLVVLLVDPLAGPRSVTQRMLEADGHKVHVGGDWAAAERHLLHQQIEAVLIGLTGFGFDGLKAVKEFRKRLPPQCDLPVVGIGTGQQRSEDRHAFDAGCDQLLVRPFEPEMLREALARAWRLRRPPQQLDDEKRAALRTVHGPAALAALDDAVIAEQAAIVARFYEHGATTEEYVAAGTAMAAALDGIGLVAARDTAERLVTHSAEGRRRVYPLMSALIKARVALRGDRMIAARQDPIWAASDTTPGETQ</sequence>
<dbReference type="InterPro" id="IPR011006">
    <property type="entry name" value="CheY-like_superfamily"/>
</dbReference>
<evidence type="ECO:0000313" key="4">
    <source>
        <dbReference type="Proteomes" id="UP000680815"/>
    </source>
</evidence>
<evidence type="ECO:0000313" key="3">
    <source>
        <dbReference type="EMBL" id="MBP0462300.1"/>
    </source>
</evidence>
<dbReference type="Proteomes" id="UP000680815">
    <property type="component" value="Unassembled WGS sequence"/>
</dbReference>
<accession>A0ABS4ALR4</accession>
<gene>
    <name evidence="3" type="ORF">J5Y09_00115</name>
</gene>
<dbReference type="InterPro" id="IPR001789">
    <property type="entry name" value="Sig_transdc_resp-reg_receiver"/>
</dbReference>
<keyword evidence="4" id="KW-1185">Reference proteome</keyword>
<evidence type="ECO:0000259" key="2">
    <source>
        <dbReference type="PROSITE" id="PS50110"/>
    </source>
</evidence>
<name>A0ABS4ALR4_9PROT</name>
<dbReference type="SMART" id="SM00448">
    <property type="entry name" value="REC"/>
    <property type="match status" value="1"/>
</dbReference>
<protein>
    <recommendedName>
        <fullName evidence="2">Response regulatory domain-containing protein</fullName>
    </recommendedName>
</protein>
<dbReference type="Gene3D" id="3.40.50.2300">
    <property type="match status" value="1"/>
</dbReference>
<proteinExistence type="predicted"/>
<reference evidence="3 4" key="1">
    <citation type="submission" date="2021-03" db="EMBL/GenBank/DDBJ databases">
        <authorList>
            <person name="So Y."/>
        </authorList>
    </citation>
    <scope>NUCLEOTIDE SEQUENCE [LARGE SCALE GENOMIC DNA]</scope>
    <source>
        <strain evidence="3 4">PWR1</strain>
    </source>
</reference>
<evidence type="ECO:0000256" key="1">
    <source>
        <dbReference type="PROSITE-ProRule" id="PRU00169"/>
    </source>
</evidence>
<dbReference type="SUPFAM" id="SSF52172">
    <property type="entry name" value="CheY-like"/>
    <property type="match status" value="1"/>
</dbReference>
<dbReference type="EMBL" id="JAGIYZ010000001">
    <property type="protein sequence ID" value="MBP0462300.1"/>
    <property type="molecule type" value="Genomic_DNA"/>
</dbReference>
<comment type="caution">
    <text evidence="3">The sequence shown here is derived from an EMBL/GenBank/DDBJ whole genome shotgun (WGS) entry which is preliminary data.</text>
</comment>
<organism evidence="3 4">
    <name type="scientific">Roseomonas nitratireducens</name>
    <dbReference type="NCBI Taxonomy" id="2820810"/>
    <lineage>
        <taxon>Bacteria</taxon>
        <taxon>Pseudomonadati</taxon>
        <taxon>Pseudomonadota</taxon>
        <taxon>Alphaproteobacteria</taxon>
        <taxon>Acetobacterales</taxon>
        <taxon>Roseomonadaceae</taxon>
        <taxon>Roseomonas</taxon>
    </lineage>
</organism>
<comment type="caution">
    <text evidence="1">Lacks conserved residue(s) required for the propagation of feature annotation.</text>
</comment>
<feature type="domain" description="Response regulatory" evidence="2">
    <location>
        <begin position="14"/>
        <end position="131"/>
    </location>
</feature>
<dbReference type="PROSITE" id="PS50110">
    <property type="entry name" value="RESPONSE_REGULATORY"/>
    <property type="match status" value="1"/>
</dbReference>
<dbReference type="RefSeq" id="WP_209349687.1">
    <property type="nucleotide sequence ID" value="NZ_JAGIYZ010000001.1"/>
</dbReference>